<dbReference type="InterPro" id="IPR024655">
    <property type="entry name" value="Asl1_glyco_hydro_catalytic"/>
</dbReference>
<name>A0ABR3P203_9PEZI</name>
<reference evidence="3 4" key="1">
    <citation type="submission" date="2024-07" db="EMBL/GenBank/DDBJ databases">
        <title>Draft sequence of the Neodothiora populina.</title>
        <authorList>
            <person name="Drown D.D."/>
            <person name="Schuette U.S."/>
            <person name="Buechlein A.B."/>
            <person name="Rusch D.R."/>
            <person name="Winton L.W."/>
            <person name="Adams G.A."/>
        </authorList>
    </citation>
    <scope>NUCLEOTIDE SEQUENCE [LARGE SCALE GENOMIC DNA]</scope>
    <source>
        <strain evidence="3 4">CPC 39397</strain>
    </source>
</reference>
<feature type="signal peptide" evidence="1">
    <location>
        <begin position="1"/>
        <end position="17"/>
    </location>
</feature>
<comment type="caution">
    <text evidence="3">The sequence shown here is derived from an EMBL/GenBank/DDBJ whole genome shotgun (WGS) entry which is preliminary data.</text>
</comment>
<dbReference type="PANTHER" id="PTHR34154:SF3">
    <property type="entry name" value="ALKALI-SENSITIVE LINKAGE PROTEIN 1"/>
    <property type="match status" value="1"/>
</dbReference>
<dbReference type="PANTHER" id="PTHR34154">
    <property type="entry name" value="ALKALI-SENSITIVE LINKAGE PROTEIN 1"/>
    <property type="match status" value="1"/>
</dbReference>
<dbReference type="GeneID" id="95978147"/>
<dbReference type="Gene3D" id="3.20.20.80">
    <property type="entry name" value="Glycosidases"/>
    <property type="match status" value="1"/>
</dbReference>
<evidence type="ECO:0000313" key="3">
    <source>
        <dbReference type="EMBL" id="KAL1296821.1"/>
    </source>
</evidence>
<dbReference type="Proteomes" id="UP001562354">
    <property type="component" value="Unassembled WGS sequence"/>
</dbReference>
<gene>
    <name evidence="3" type="ORF">AAFC00_004447</name>
</gene>
<evidence type="ECO:0000313" key="4">
    <source>
        <dbReference type="Proteomes" id="UP001562354"/>
    </source>
</evidence>
<organism evidence="3 4">
    <name type="scientific">Neodothiora populina</name>
    <dbReference type="NCBI Taxonomy" id="2781224"/>
    <lineage>
        <taxon>Eukaryota</taxon>
        <taxon>Fungi</taxon>
        <taxon>Dikarya</taxon>
        <taxon>Ascomycota</taxon>
        <taxon>Pezizomycotina</taxon>
        <taxon>Dothideomycetes</taxon>
        <taxon>Dothideomycetidae</taxon>
        <taxon>Dothideales</taxon>
        <taxon>Dothioraceae</taxon>
        <taxon>Neodothiora</taxon>
    </lineage>
</organism>
<dbReference type="RefSeq" id="XP_069196503.1">
    <property type="nucleotide sequence ID" value="XM_069344090.1"/>
</dbReference>
<sequence length="311" mass="33592">MLGLALTSLAFAAVASASTSDKRGLVYVSSSDNSKDDKIWSGEGSDLTWYYNYQAFPTTVYIASQLEFVPQLWGGPADPENDRSFYDAVKNLITDHMNITHVLGFNEPDATESGGSGVSPQDAATVWKRQFEPLKRDYGVLLGAPAVTGGPSGHQWLQDFFTACSAISGNTSCEVDFIPVHWYGNFEGLSSHVSQVNSTYANVSDIWVTEFACANCSQFDSQAFFNDSTSWLDEQDFVGRYSYFGAFRSDISNVGPNAAFLNPKGKLTSIGSWYLGHSTAGAAASGSPINFAKFAGWGIVVAMSMAMTSFL</sequence>
<proteinExistence type="predicted"/>
<dbReference type="EMBL" id="JBFMKM010000016">
    <property type="protein sequence ID" value="KAL1296821.1"/>
    <property type="molecule type" value="Genomic_DNA"/>
</dbReference>
<dbReference type="InterPro" id="IPR053183">
    <property type="entry name" value="ASL1"/>
</dbReference>
<feature type="domain" description="Asl1-like glycosyl hydrolase catalytic" evidence="2">
    <location>
        <begin position="24"/>
        <end position="274"/>
    </location>
</feature>
<feature type="chain" id="PRO_5045752492" description="Asl1-like glycosyl hydrolase catalytic domain-containing protein" evidence="1">
    <location>
        <begin position="18"/>
        <end position="311"/>
    </location>
</feature>
<keyword evidence="4" id="KW-1185">Reference proteome</keyword>
<dbReference type="SUPFAM" id="SSF51445">
    <property type="entry name" value="(Trans)glycosidases"/>
    <property type="match status" value="1"/>
</dbReference>
<accession>A0ABR3P203</accession>
<dbReference type="Pfam" id="PF11790">
    <property type="entry name" value="Glyco_hydro_cc"/>
    <property type="match status" value="1"/>
</dbReference>
<keyword evidence="1" id="KW-0732">Signal</keyword>
<dbReference type="InterPro" id="IPR017853">
    <property type="entry name" value="GH"/>
</dbReference>
<protein>
    <recommendedName>
        <fullName evidence="2">Asl1-like glycosyl hydrolase catalytic domain-containing protein</fullName>
    </recommendedName>
</protein>
<evidence type="ECO:0000256" key="1">
    <source>
        <dbReference type="SAM" id="SignalP"/>
    </source>
</evidence>
<evidence type="ECO:0000259" key="2">
    <source>
        <dbReference type="Pfam" id="PF11790"/>
    </source>
</evidence>